<protein>
    <submittedName>
        <fullName evidence="3">Uncharacterized protein</fullName>
    </submittedName>
</protein>
<keyword evidence="4" id="KW-1185">Reference proteome</keyword>
<evidence type="ECO:0000256" key="1">
    <source>
        <dbReference type="SAM" id="MobiDB-lite"/>
    </source>
</evidence>
<dbReference type="RefSeq" id="WP_125081079.1">
    <property type="nucleotide sequence ID" value="NZ_CP034248.1"/>
</dbReference>
<evidence type="ECO:0000256" key="2">
    <source>
        <dbReference type="SAM" id="SignalP"/>
    </source>
</evidence>
<sequence>MNLRKLALLVLTVLLLLGSSGPVSTFSEGEARPAEVHGQQRKDDASPSIDEWMPDTDIIEIDDTPLSQEDLTVTDSTYMFMLAATKVSLVIYPGESVQFTNDTSTTTSLSTDAKSTNNIRFDYVSYNADGKVLSDDMLYTGNPLVYSKGGYTVITADHGYPVTVTFNDVLTYSYIPVPALLKTTLKRGESYLFSNESLAARSVISDATSSNGMRYDFAVYKSDGSLEKSSFDAYSKPSFSVGDTIVLTGASDIPVTVAVPYEGFYGYETDEPAYDSLVLYPGESHEFTNVGTKSDRPEHAGTSKDKFDYVVYSPDGSEVTRGTNTSTLPLVAVGRRVAITLVTENPVRIGAPFRSFMGGNRTDEALSRVTVSPGESYIFTNNGTLRNSVKNDARAVKGRYDYVVYNVNGNYVSQGFNSLAIPTLSPGSIVIFTVRDSTPVTFEYADDFSAEFSDEPSHFRVTLSRGESFEFRNISSAARYLYSTASSKSRFDWAEYYPDGTQQGKRANTYSNPQVAKGNSIVVTAVSDIPVTFGAIYRLFDWRDKEGEAISRQIVHNGESYLFTNIGSRSRAITSDTAQSGGKFDVAIYNNDGSVNRGGFDEKGNVSIPAGGYAIVTGQSVSPVTFSYTDSFTADQSENPAMLRATVLPGNSYTYVNSSGQSEFLYSDATPAKEFAYVLRRPDGTIRGEDASRITPVSVPAIHSITVAPLTEAITFGGVYTSFTGMPGENPAVNKVTLSKNESYLFVNLQSSPQTLTSDASNNTLSMFDYAIYAANGESLEAEFDQQGSLSVPGGAEVVVTVVTDQPVTFTYGQSFQAVPSLEQALLKSTLSTNQSAGFKNIGSFAAKLTTNASTSGNRSFDYTILDSNGTLIREGEKETVSYPIPAGGTIQVKTALGNPVTFAAPYRTFETVDVQEYNFEELLHRQVAYVYKAAGQNGYYRFVAPETGQYRFATKELRNFSQQPELTLYDQPGLITPISPRENSEQEFGMDYTVWEFDLEGGKTYYLKLAEKNSLPFEFQIMVALMEIKPKASFKYRPDGRLTQIIYPSGDILIYDYDPKGNLKHRTKKIYPF</sequence>
<dbReference type="EMBL" id="CP034248">
    <property type="protein sequence ID" value="AZK44943.1"/>
    <property type="molecule type" value="Genomic_DNA"/>
</dbReference>
<feature type="compositionally biased region" description="Basic and acidic residues" evidence="1">
    <location>
        <begin position="29"/>
        <end position="45"/>
    </location>
</feature>
<dbReference type="OrthoDB" id="2650743at2"/>
<name>A0A3Q8S8U4_9BACL</name>
<organism evidence="3 4">
    <name type="scientific">Paenibacillus lentus</name>
    <dbReference type="NCBI Taxonomy" id="1338368"/>
    <lineage>
        <taxon>Bacteria</taxon>
        <taxon>Bacillati</taxon>
        <taxon>Bacillota</taxon>
        <taxon>Bacilli</taxon>
        <taxon>Bacillales</taxon>
        <taxon>Paenibacillaceae</taxon>
        <taxon>Paenibacillus</taxon>
    </lineage>
</organism>
<proteinExistence type="predicted"/>
<dbReference type="AlphaFoldDB" id="A0A3Q8S8U4"/>
<evidence type="ECO:0000313" key="3">
    <source>
        <dbReference type="EMBL" id="AZK44943.1"/>
    </source>
</evidence>
<feature type="signal peptide" evidence="2">
    <location>
        <begin position="1"/>
        <end position="25"/>
    </location>
</feature>
<feature type="region of interest" description="Disordered" evidence="1">
    <location>
        <begin position="25"/>
        <end position="49"/>
    </location>
</feature>
<keyword evidence="2" id="KW-0732">Signal</keyword>
<gene>
    <name evidence="3" type="ORF">EIM92_00990</name>
</gene>
<reference evidence="3 4" key="1">
    <citation type="submission" date="2018-11" db="EMBL/GenBank/DDBJ databases">
        <title>Genome sequencing of Paenibacillus lentus DSM25539(T).</title>
        <authorList>
            <person name="Kook J.-K."/>
            <person name="Park S.-N."/>
            <person name="Lim Y.K."/>
        </authorList>
    </citation>
    <scope>NUCLEOTIDE SEQUENCE [LARGE SCALE GENOMIC DNA]</scope>
    <source>
        <strain evidence="3 4">DSM 25539</strain>
    </source>
</reference>
<dbReference type="KEGG" id="plen:EIM92_00990"/>
<accession>A0A3Q8S8U4</accession>
<dbReference type="Proteomes" id="UP000273145">
    <property type="component" value="Chromosome"/>
</dbReference>
<evidence type="ECO:0000313" key="4">
    <source>
        <dbReference type="Proteomes" id="UP000273145"/>
    </source>
</evidence>
<feature type="chain" id="PRO_5018544489" evidence="2">
    <location>
        <begin position="26"/>
        <end position="1074"/>
    </location>
</feature>